<protein>
    <recommendedName>
        <fullName evidence="4">PKD domain-containing protein</fullName>
    </recommendedName>
</protein>
<dbReference type="KEGG" id="pfla:Pflav_009060"/>
<evidence type="ECO:0008006" key="4">
    <source>
        <dbReference type="Google" id="ProtNLM"/>
    </source>
</evidence>
<sequence length="212" mass="22191">MAAGDRERAGGGRSGGGKAVPPQRWYIGSCGDPLTNFWPASLVRFRQFAGQGPSRDLLADQAVRRLRLPAPLIEVNPRPPAPQVVFVPTWLWVDPGSWVERSATASAGGLTISATATPATVVWSMGDGQQVTCHGPGTRWRSGMDPSLRSPSCGHTYTAAPPSGTYPVRATVTWQISWSGGGESGTRPALTTTAQAQLRVVQAGALNSSGTG</sequence>
<reference evidence="2 3" key="1">
    <citation type="submission" date="2020-03" db="EMBL/GenBank/DDBJ databases">
        <title>Whole genome shotgun sequence of Phytohabitans flavus NBRC 107702.</title>
        <authorList>
            <person name="Komaki H."/>
            <person name="Tamura T."/>
        </authorList>
    </citation>
    <scope>NUCLEOTIDE SEQUENCE [LARGE SCALE GENOMIC DNA]</scope>
    <source>
        <strain evidence="2 3">NBRC 107702</strain>
    </source>
</reference>
<evidence type="ECO:0000313" key="3">
    <source>
        <dbReference type="Proteomes" id="UP000502508"/>
    </source>
</evidence>
<dbReference type="AlphaFoldDB" id="A0A6F8XL03"/>
<name>A0A6F8XL03_9ACTN</name>
<accession>A0A6F8XL03</accession>
<organism evidence="2 3">
    <name type="scientific">Phytohabitans flavus</name>
    <dbReference type="NCBI Taxonomy" id="1076124"/>
    <lineage>
        <taxon>Bacteria</taxon>
        <taxon>Bacillati</taxon>
        <taxon>Actinomycetota</taxon>
        <taxon>Actinomycetes</taxon>
        <taxon>Micromonosporales</taxon>
        <taxon>Micromonosporaceae</taxon>
    </lineage>
</organism>
<proteinExistence type="predicted"/>
<gene>
    <name evidence="2" type="ORF">Pflav_009060</name>
</gene>
<feature type="compositionally biased region" description="Basic and acidic residues" evidence="1">
    <location>
        <begin position="1"/>
        <end position="10"/>
    </location>
</feature>
<dbReference type="Proteomes" id="UP000502508">
    <property type="component" value="Chromosome"/>
</dbReference>
<feature type="region of interest" description="Disordered" evidence="1">
    <location>
        <begin position="1"/>
        <end position="22"/>
    </location>
</feature>
<evidence type="ECO:0000313" key="2">
    <source>
        <dbReference type="EMBL" id="BCB74496.1"/>
    </source>
</evidence>
<evidence type="ECO:0000256" key="1">
    <source>
        <dbReference type="SAM" id="MobiDB-lite"/>
    </source>
</evidence>
<dbReference type="RefSeq" id="WP_232070978.1">
    <property type="nucleotide sequence ID" value="NZ_AP022870.1"/>
</dbReference>
<keyword evidence="3" id="KW-1185">Reference proteome</keyword>
<dbReference type="EMBL" id="AP022870">
    <property type="protein sequence ID" value="BCB74496.1"/>
    <property type="molecule type" value="Genomic_DNA"/>
</dbReference>
<reference evidence="2 3" key="2">
    <citation type="submission" date="2020-03" db="EMBL/GenBank/DDBJ databases">
        <authorList>
            <person name="Ichikawa N."/>
            <person name="Kimura A."/>
            <person name="Kitahashi Y."/>
            <person name="Uohara A."/>
        </authorList>
    </citation>
    <scope>NUCLEOTIDE SEQUENCE [LARGE SCALE GENOMIC DNA]</scope>
    <source>
        <strain evidence="2 3">NBRC 107702</strain>
    </source>
</reference>